<reference evidence="1" key="1">
    <citation type="submission" date="2021-02" db="EMBL/GenBank/DDBJ databases">
        <authorList>
            <consortium name="DOE Joint Genome Institute"/>
            <person name="Ahrendt S."/>
            <person name="Looney B.P."/>
            <person name="Miyauchi S."/>
            <person name="Morin E."/>
            <person name="Drula E."/>
            <person name="Courty P.E."/>
            <person name="Chicoki N."/>
            <person name="Fauchery L."/>
            <person name="Kohler A."/>
            <person name="Kuo A."/>
            <person name="Labutti K."/>
            <person name="Pangilinan J."/>
            <person name="Lipzen A."/>
            <person name="Riley R."/>
            <person name="Andreopoulos W."/>
            <person name="He G."/>
            <person name="Johnson J."/>
            <person name="Barry K.W."/>
            <person name="Grigoriev I.V."/>
            <person name="Nagy L."/>
            <person name="Hibbett D."/>
            <person name="Henrissat B."/>
            <person name="Matheny P.B."/>
            <person name="Labbe J."/>
            <person name="Martin F."/>
        </authorList>
    </citation>
    <scope>NUCLEOTIDE SEQUENCE</scope>
    <source>
        <strain evidence="1">FP105234-sp</strain>
    </source>
</reference>
<proteinExistence type="predicted"/>
<accession>A0ACB8RGJ6</accession>
<evidence type="ECO:0000313" key="1">
    <source>
        <dbReference type="EMBL" id="KAI0042736.1"/>
    </source>
</evidence>
<dbReference type="EMBL" id="MU276050">
    <property type="protein sequence ID" value="KAI0042736.1"/>
    <property type="molecule type" value="Genomic_DNA"/>
</dbReference>
<organism evidence="1 2">
    <name type="scientific">Auriscalpium vulgare</name>
    <dbReference type="NCBI Taxonomy" id="40419"/>
    <lineage>
        <taxon>Eukaryota</taxon>
        <taxon>Fungi</taxon>
        <taxon>Dikarya</taxon>
        <taxon>Basidiomycota</taxon>
        <taxon>Agaricomycotina</taxon>
        <taxon>Agaricomycetes</taxon>
        <taxon>Russulales</taxon>
        <taxon>Auriscalpiaceae</taxon>
        <taxon>Auriscalpium</taxon>
    </lineage>
</organism>
<name>A0ACB8RGJ6_9AGAM</name>
<reference evidence="1" key="2">
    <citation type="journal article" date="2022" name="New Phytol.">
        <title>Evolutionary transition to the ectomycorrhizal habit in the genomes of a hyperdiverse lineage of mushroom-forming fungi.</title>
        <authorList>
            <person name="Looney B."/>
            <person name="Miyauchi S."/>
            <person name="Morin E."/>
            <person name="Drula E."/>
            <person name="Courty P.E."/>
            <person name="Kohler A."/>
            <person name="Kuo A."/>
            <person name="LaButti K."/>
            <person name="Pangilinan J."/>
            <person name="Lipzen A."/>
            <person name="Riley R."/>
            <person name="Andreopoulos W."/>
            <person name="He G."/>
            <person name="Johnson J."/>
            <person name="Nolan M."/>
            <person name="Tritt A."/>
            <person name="Barry K.W."/>
            <person name="Grigoriev I.V."/>
            <person name="Nagy L.G."/>
            <person name="Hibbett D."/>
            <person name="Henrissat B."/>
            <person name="Matheny P.B."/>
            <person name="Labbe J."/>
            <person name="Martin F.M."/>
        </authorList>
    </citation>
    <scope>NUCLEOTIDE SEQUENCE</scope>
    <source>
        <strain evidence="1">FP105234-sp</strain>
    </source>
</reference>
<comment type="caution">
    <text evidence="1">The sequence shown here is derived from an EMBL/GenBank/DDBJ whole genome shotgun (WGS) entry which is preliminary data.</text>
</comment>
<keyword evidence="2" id="KW-1185">Reference proteome</keyword>
<gene>
    <name evidence="1" type="ORF">FA95DRAFT_1547240</name>
</gene>
<dbReference type="Proteomes" id="UP000814033">
    <property type="component" value="Unassembled WGS sequence"/>
</dbReference>
<sequence length="805" mass="86073">MEAATPKKLVHFAPSPSPSSIGSPFSEGTSSDSVNSSSTLQYVNAQLISHGFTTAPGLGLDGLSNGDSERVVKCLFAMLSQRMEDMNRTEELTTKLRTLSYDHDRLRSLHGSATEKAAAAEREASTSKSKLATATRALQQSEVAHKHTTSELQRTRTTLQGLRSTHQAELKKRDREAERMVEKWSKLSDAQLKLGSIGSGMTIHGANAEVLDSSTIGVVGKGKGLVETALEEAESACKQLREENTELKNLIIDIANAVRKVLHKAVSEDPDDFEFPPPLEAIDLFPLGTPDAAFERLSALLTSLRDSVVALRSQPMARLVQGSDATSGDEHQHTTEATAKRHAADIERLEKTISSLRSDLEKAKSESSAYASQIELLSARTSTPRGSVSSEKENTELEQRRAQLEDEETAFAAAALRLGKEKAELEAERMKLNEEKRAWRVHTILPDTQPLSTSTNRGRATAYTPPLPEPFSPKRSKSPRKPKARLASSAHHSPTKATSRKRTPVFRRSASGSNPSLGAGPSAAFVPAYETEVIPATLASSLLPTSFVLPPPSPHARIPPRTDALLGLPEDAHAAAFSTTPPYLDDRALPPDDSPPGLAMTPETPPQQLPPNAHRPFPMAKPLAQRMVHAYSPARPSPLSRILLLADSPEGGAPLKGADFTALDAVAEEFDEPPPPPVSVPSSDEDDSPLREKQAVGAPAKSVKGRSSGGAGTKPVAEKKKASRTAVPAVEKENTIKRKLKGPATNRASAAAKSQPAPPAAKPAVKSRSNDKLSVSSLMPLGKSGPRRVPIDSAEAAPIVPGWRG</sequence>
<protein>
    <submittedName>
        <fullName evidence="1">Uncharacterized protein</fullName>
    </submittedName>
</protein>
<evidence type="ECO:0000313" key="2">
    <source>
        <dbReference type="Proteomes" id="UP000814033"/>
    </source>
</evidence>